<evidence type="ECO:0000313" key="6">
    <source>
        <dbReference type="EMBL" id="QHT94130.1"/>
    </source>
</evidence>
<evidence type="ECO:0000256" key="4">
    <source>
        <dbReference type="ARBA" id="ARBA00022727"/>
    </source>
</evidence>
<dbReference type="SUPFAM" id="SSF55831">
    <property type="entry name" value="Thymidylate synthase/dCMP hydroxymethylase"/>
    <property type="match status" value="1"/>
</dbReference>
<protein>
    <recommendedName>
        <fullName evidence="1">thymidylate synthase</fullName>
        <ecNumber evidence="1">2.1.1.45</ecNumber>
    </recommendedName>
</protein>
<dbReference type="GO" id="GO:0004799">
    <property type="term" value="F:thymidylate synthase activity"/>
    <property type="evidence" value="ECO:0007669"/>
    <property type="project" value="UniProtKB-EC"/>
</dbReference>
<dbReference type="Pfam" id="PF00303">
    <property type="entry name" value="Thymidylat_synt"/>
    <property type="match status" value="1"/>
</dbReference>
<sequence length="314" mass="36731">MLKKTLEINKYKSRNKYSTDLSSNYYHEEFQYLNLLEDILNDGTLQEGRNGFTKCVFGSALNFSLENNKIPILTTKKTAWKTCLKELLWFIKGQTSNKILNDQKVHIWDGNATSDFKESRGLSHYKEADLGPLYGYQWRFFNANYDDCDSNYDGKGIDQLQEVIDCLKDPEKRYSRRLVVSAWNPCQINEGVLPPCHVLFQFNVIDNKLSCSLYQRSCDCALGQPFNIASYSFLTHLIAKHCDLEPYEFIHYVGNAHIYEPHLEQMKEQIERNPKNFPTIEILNKRENINDYVLSDFKINDYQHHAQIKMDMVA</sequence>
<dbReference type="PRINTS" id="PR00108">
    <property type="entry name" value="THYMDSNTHASE"/>
</dbReference>
<dbReference type="InterPro" id="IPR023451">
    <property type="entry name" value="Thymidate_synth/dCMP_Mease_dom"/>
</dbReference>
<dbReference type="GO" id="GO:0006231">
    <property type="term" value="P:dTMP biosynthetic process"/>
    <property type="evidence" value="ECO:0007669"/>
    <property type="project" value="InterPro"/>
</dbReference>
<dbReference type="GO" id="GO:0005829">
    <property type="term" value="C:cytosol"/>
    <property type="evidence" value="ECO:0007669"/>
    <property type="project" value="TreeGrafter"/>
</dbReference>
<keyword evidence="2" id="KW-0489">Methyltransferase</keyword>
<dbReference type="PANTHER" id="PTHR11548:SF1">
    <property type="entry name" value="THYMIDYLATE SYNTHASE 1"/>
    <property type="match status" value="1"/>
</dbReference>
<dbReference type="CDD" id="cd00351">
    <property type="entry name" value="TS_Pyrimidine_HMase"/>
    <property type="match status" value="1"/>
</dbReference>
<feature type="domain" description="Thymidylate synthase/dCMP hydroxymethylase" evidence="5">
    <location>
        <begin position="31"/>
        <end position="313"/>
    </location>
</feature>
<dbReference type="PROSITE" id="PS00091">
    <property type="entry name" value="THYMIDYLATE_SYNTHASE"/>
    <property type="match status" value="1"/>
</dbReference>
<dbReference type="EMBL" id="MN740215">
    <property type="protein sequence ID" value="QHT94130.1"/>
    <property type="molecule type" value="Genomic_DNA"/>
</dbReference>
<dbReference type="AlphaFoldDB" id="A0A6C0INH0"/>
<dbReference type="NCBIfam" id="TIGR03284">
    <property type="entry name" value="thym_sym"/>
    <property type="match status" value="1"/>
</dbReference>
<dbReference type="Gene3D" id="3.30.572.10">
    <property type="entry name" value="Thymidylate synthase/dCMP hydroxymethylase domain"/>
    <property type="match status" value="1"/>
</dbReference>
<reference evidence="6" key="1">
    <citation type="journal article" date="2020" name="Nature">
        <title>Giant virus diversity and host interactions through global metagenomics.</title>
        <authorList>
            <person name="Schulz F."/>
            <person name="Roux S."/>
            <person name="Paez-Espino D."/>
            <person name="Jungbluth S."/>
            <person name="Walsh D.A."/>
            <person name="Denef V.J."/>
            <person name="McMahon K.D."/>
            <person name="Konstantinidis K.T."/>
            <person name="Eloe-Fadrosh E.A."/>
            <person name="Kyrpides N.C."/>
            <person name="Woyke T."/>
        </authorList>
    </citation>
    <scope>NUCLEOTIDE SEQUENCE</scope>
    <source>
        <strain evidence="6">GVMAG-M-3300024258-14</strain>
    </source>
</reference>
<dbReference type="PANTHER" id="PTHR11548">
    <property type="entry name" value="THYMIDYLATE SYNTHASE 1"/>
    <property type="match status" value="1"/>
</dbReference>
<accession>A0A6C0INH0</accession>
<keyword evidence="4" id="KW-0545">Nucleotide biosynthesis</keyword>
<dbReference type="InterPro" id="IPR045097">
    <property type="entry name" value="Thymidate_synth/dCMP_Mease"/>
</dbReference>
<name>A0A6C0INH0_9ZZZZ</name>
<organism evidence="6">
    <name type="scientific">viral metagenome</name>
    <dbReference type="NCBI Taxonomy" id="1070528"/>
    <lineage>
        <taxon>unclassified sequences</taxon>
        <taxon>metagenomes</taxon>
        <taxon>organismal metagenomes</taxon>
    </lineage>
</organism>
<keyword evidence="3" id="KW-0808">Transferase</keyword>
<evidence type="ECO:0000256" key="2">
    <source>
        <dbReference type="ARBA" id="ARBA00022603"/>
    </source>
</evidence>
<dbReference type="FunFam" id="3.30.572.10:FF:000013">
    <property type="entry name" value="Thymidylate synthase"/>
    <property type="match status" value="1"/>
</dbReference>
<dbReference type="InterPro" id="IPR020940">
    <property type="entry name" value="Thymidylate_synthase_AS"/>
</dbReference>
<dbReference type="InterPro" id="IPR000398">
    <property type="entry name" value="Thymidylate_synthase"/>
</dbReference>
<dbReference type="InterPro" id="IPR036926">
    <property type="entry name" value="Thymidate_synth/dCMP_Mease_sf"/>
</dbReference>
<dbReference type="EC" id="2.1.1.45" evidence="1"/>
<evidence type="ECO:0000259" key="5">
    <source>
        <dbReference type="Pfam" id="PF00303"/>
    </source>
</evidence>
<proteinExistence type="inferred from homology"/>
<dbReference type="GO" id="GO:0032259">
    <property type="term" value="P:methylation"/>
    <property type="evidence" value="ECO:0007669"/>
    <property type="project" value="UniProtKB-KW"/>
</dbReference>
<dbReference type="HAMAP" id="MF_00008">
    <property type="entry name" value="Thymidy_synth_bact"/>
    <property type="match status" value="1"/>
</dbReference>
<evidence type="ECO:0000256" key="1">
    <source>
        <dbReference type="ARBA" id="ARBA00011947"/>
    </source>
</evidence>
<evidence type="ECO:0000256" key="3">
    <source>
        <dbReference type="ARBA" id="ARBA00022679"/>
    </source>
</evidence>